<proteinExistence type="predicted"/>
<organism evidence="2 3">
    <name type="scientific">Agromyces intestinalis</name>
    <dbReference type="NCBI Taxonomy" id="2592652"/>
    <lineage>
        <taxon>Bacteria</taxon>
        <taxon>Bacillati</taxon>
        <taxon>Actinomycetota</taxon>
        <taxon>Actinomycetes</taxon>
        <taxon>Micrococcales</taxon>
        <taxon>Microbacteriaceae</taxon>
        <taxon>Agromyces</taxon>
    </lineage>
</organism>
<reference evidence="2 3" key="1">
    <citation type="submission" date="2019-09" db="EMBL/GenBank/DDBJ databases">
        <title>Genome sequencing of strain KACC 19306.</title>
        <authorList>
            <person name="Heo J."/>
            <person name="Kim S.-J."/>
            <person name="Kim J.-S."/>
            <person name="Hong S.-B."/>
            <person name="Kwon S.-W."/>
        </authorList>
    </citation>
    <scope>NUCLEOTIDE SEQUENCE [LARGE SCALE GENOMIC DNA]</scope>
    <source>
        <strain evidence="2 3">KACC 19306</strain>
    </source>
</reference>
<evidence type="ECO:0000313" key="2">
    <source>
        <dbReference type="EMBL" id="QEO15671.1"/>
    </source>
</evidence>
<name>A0A5C1YI72_9MICO</name>
<dbReference type="Proteomes" id="UP000324678">
    <property type="component" value="Chromosome"/>
</dbReference>
<keyword evidence="3" id="KW-1185">Reference proteome</keyword>
<evidence type="ECO:0008006" key="4">
    <source>
        <dbReference type="Google" id="ProtNLM"/>
    </source>
</evidence>
<protein>
    <recommendedName>
        <fullName evidence="4">Peptidase M4 domain-containing protein</fullName>
    </recommendedName>
</protein>
<dbReference type="RefSeq" id="WP_149161684.1">
    <property type="nucleotide sequence ID" value="NZ_CP043505.1"/>
</dbReference>
<evidence type="ECO:0000313" key="3">
    <source>
        <dbReference type="Proteomes" id="UP000324678"/>
    </source>
</evidence>
<evidence type="ECO:0000256" key="1">
    <source>
        <dbReference type="SAM" id="MobiDB-lite"/>
    </source>
</evidence>
<accession>A0A5C1YI72</accession>
<dbReference type="EMBL" id="CP043505">
    <property type="protein sequence ID" value="QEO15671.1"/>
    <property type="molecule type" value="Genomic_DNA"/>
</dbReference>
<gene>
    <name evidence="2" type="ORF">FLP10_15480</name>
</gene>
<dbReference type="KEGG" id="ail:FLP10_15480"/>
<dbReference type="OrthoDB" id="178184at2"/>
<sequence length="593" mass="62763">MTGSASMTAAPTATVPLLIQDGTVDLGERAGTPVPGSESRRLTLPVGANDRFLDGPACRRLAVVDFDPETGAPQPPPATFEAARTGGGLRGTYPGDGEADSATALAVNAFGIALQTIRMFEGADALGREVRWAFGGEQLLIVPRAGERANAYYDRATRSLQFFSFTGTSGARVHTALSRDIVAHECGHALLDAVQPSLYDRKTRESQAIHEAVADVIAVLMALDSDRLRTSVLARSGNRLAGANAFSAIAEQFGMAKPSADGIARRALRDLDSRRTLADLADASPHELSTVLSSIFYDTLCAVFETRFARERDPRRADGRPPLRPAAAANKALGTAHVIFRRFVLRGIDYLPPGALAFADVGRATLAADRAIGADRPVPDEVVERRERFAQRFVDRGIAPSTDVLDAPRPAALDVPPEGLAGLRDSDYLAYEYVGRHRAEIGIPDGVPFTVLPRIDATKRVGPVGLPPQRELLLKVGWEAAADASGAGRAARPVPTGVTLSLRWDDGRCLALVRGERARIAASDEPGGADEPGGIDELDDAPLPASDSPGSRASDDLGRFPPVPGRALAPPPPGVDPGAFFDLVKARSGLRRS</sequence>
<dbReference type="AlphaFoldDB" id="A0A5C1YI72"/>
<feature type="compositionally biased region" description="Pro residues" evidence="1">
    <location>
        <begin position="561"/>
        <end position="575"/>
    </location>
</feature>
<dbReference type="SUPFAM" id="SSF55486">
    <property type="entry name" value="Metalloproteases ('zincins'), catalytic domain"/>
    <property type="match status" value="1"/>
</dbReference>
<feature type="region of interest" description="Disordered" evidence="1">
    <location>
        <begin position="521"/>
        <end position="580"/>
    </location>
</feature>